<dbReference type="CDD" id="cd02248">
    <property type="entry name" value="Peptidase_C1A"/>
    <property type="match status" value="1"/>
</dbReference>
<keyword evidence="7" id="KW-0732">Signal</keyword>
<evidence type="ECO:0000256" key="3">
    <source>
        <dbReference type="ARBA" id="ARBA00022801"/>
    </source>
</evidence>
<comment type="caution">
    <text evidence="10">The sequence shown here is derived from an EMBL/GenBank/DDBJ whole genome shotgun (WGS) entry which is preliminary data.</text>
</comment>
<dbReference type="PROSITE" id="PS00640">
    <property type="entry name" value="THIOL_PROTEASE_ASN"/>
    <property type="match status" value="1"/>
</dbReference>
<comment type="similarity">
    <text evidence="1">Belongs to the peptidase C1 family.</text>
</comment>
<evidence type="ECO:0008006" key="12">
    <source>
        <dbReference type="Google" id="ProtNLM"/>
    </source>
</evidence>
<accession>A0A8J2RPV3</accession>
<evidence type="ECO:0000313" key="11">
    <source>
        <dbReference type="Proteomes" id="UP000789390"/>
    </source>
</evidence>
<dbReference type="InterPro" id="IPR000668">
    <property type="entry name" value="Peptidase_C1A_C"/>
</dbReference>
<dbReference type="SMART" id="SM00645">
    <property type="entry name" value="Pept_C1"/>
    <property type="match status" value="1"/>
</dbReference>
<sequence>MKLFLVILFVIVAVVVAKKDDDDDEDLWKSYKSTFGKKHPPENEIIRKKTFINRRKDIEKHNRENKEWKKGLNKFTDMSDEKKKAFRGAKMLKMRERTNGTADDLPGLDRALPSLIDYRRHRCLRPIKIDQGECGSCWSYAAITALEFNTCRKSGAQISMSEQMLVDCDPNNNGCRGGDYTGAWQYIQEVGGAMKSVDYPYISRTTLSNGTCRFNNSLKVAIKVSSYGWVMPYPNENVIRARLQSDGPLPSSMKVIDSFFDYASGVYSDPACIVTDENSVDHAIVIVGYGTTNATSTTPATPYWIVRNSWGIDWGIKGYFLIKRGVNMCNIESWAAYVKIG</sequence>
<keyword evidence="11" id="KW-1185">Reference proteome</keyword>
<evidence type="ECO:0000256" key="6">
    <source>
        <dbReference type="ARBA" id="ARBA00023157"/>
    </source>
</evidence>
<keyword evidence="5" id="KW-0865">Zymogen</keyword>
<keyword evidence="4" id="KW-0788">Thiol protease</keyword>
<dbReference type="InterPro" id="IPR038765">
    <property type="entry name" value="Papain-like_cys_pep_sf"/>
</dbReference>
<dbReference type="InterPro" id="IPR039417">
    <property type="entry name" value="Peptidase_C1A_papain-like"/>
</dbReference>
<evidence type="ECO:0000256" key="2">
    <source>
        <dbReference type="ARBA" id="ARBA00022670"/>
    </source>
</evidence>
<dbReference type="OrthoDB" id="10253408at2759"/>
<name>A0A8J2RPV3_9CRUS</name>
<dbReference type="InterPro" id="IPR025660">
    <property type="entry name" value="Pept_his_AS"/>
</dbReference>
<evidence type="ECO:0000259" key="8">
    <source>
        <dbReference type="SMART" id="SM00645"/>
    </source>
</evidence>
<dbReference type="PROSITE" id="PS00139">
    <property type="entry name" value="THIOL_PROTEASE_CYS"/>
    <property type="match status" value="1"/>
</dbReference>
<feature type="domain" description="Peptidase C1A papain C-terminal" evidence="8">
    <location>
        <begin position="112"/>
        <end position="339"/>
    </location>
</feature>
<dbReference type="PANTHER" id="PTHR12411">
    <property type="entry name" value="CYSTEINE PROTEASE FAMILY C1-RELATED"/>
    <property type="match status" value="1"/>
</dbReference>
<dbReference type="GO" id="GO:0008234">
    <property type="term" value="F:cysteine-type peptidase activity"/>
    <property type="evidence" value="ECO:0007669"/>
    <property type="project" value="UniProtKB-KW"/>
</dbReference>
<evidence type="ECO:0000313" key="10">
    <source>
        <dbReference type="EMBL" id="CAH0102895.1"/>
    </source>
</evidence>
<dbReference type="Pfam" id="PF00112">
    <property type="entry name" value="Peptidase_C1"/>
    <property type="match status" value="1"/>
</dbReference>
<dbReference type="InterPro" id="IPR013128">
    <property type="entry name" value="Peptidase_C1A"/>
</dbReference>
<dbReference type="AlphaFoldDB" id="A0A8J2RPV3"/>
<feature type="signal peptide" evidence="7">
    <location>
        <begin position="1"/>
        <end position="17"/>
    </location>
</feature>
<dbReference type="GO" id="GO:0006508">
    <property type="term" value="P:proteolysis"/>
    <property type="evidence" value="ECO:0007669"/>
    <property type="project" value="UniProtKB-KW"/>
</dbReference>
<dbReference type="Proteomes" id="UP000789390">
    <property type="component" value="Unassembled WGS sequence"/>
</dbReference>
<dbReference type="PROSITE" id="PS00639">
    <property type="entry name" value="THIOL_PROTEASE_HIS"/>
    <property type="match status" value="1"/>
</dbReference>
<dbReference type="InterPro" id="IPR013201">
    <property type="entry name" value="Prot_inhib_I29"/>
</dbReference>
<dbReference type="SMART" id="SM00848">
    <property type="entry name" value="Inhibitor_I29"/>
    <property type="match status" value="1"/>
</dbReference>
<dbReference type="SUPFAM" id="SSF54001">
    <property type="entry name" value="Cysteine proteinases"/>
    <property type="match status" value="1"/>
</dbReference>
<evidence type="ECO:0000256" key="7">
    <source>
        <dbReference type="SAM" id="SignalP"/>
    </source>
</evidence>
<dbReference type="InterPro" id="IPR025661">
    <property type="entry name" value="Pept_asp_AS"/>
</dbReference>
<dbReference type="EMBL" id="CAKKLH010000096">
    <property type="protein sequence ID" value="CAH0102895.1"/>
    <property type="molecule type" value="Genomic_DNA"/>
</dbReference>
<dbReference type="InterPro" id="IPR000169">
    <property type="entry name" value="Pept_cys_AS"/>
</dbReference>
<protein>
    <recommendedName>
        <fullName evidence="12">Peptidase C1A papain C-terminal domain-containing protein</fullName>
    </recommendedName>
</protein>
<evidence type="ECO:0000256" key="4">
    <source>
        <dbReference type="ARBA" id="ARBA00022807"/>
    </source>
</evidence>
<dbReference type="PRINTS" id="PR00705">
    <property type="entry name" value="PAPAIN"/>
</dbReference>
<keyword evidence="6" id="KW-1015">Disulfide bond</keyword>
<reference evidence="10" key="1">
    <citation type="submission" date="2021-11" db="EMBL/GenBank/DDBJ databases">
        <authorList>
            <person name="Schell T."/>
        </authorList>
    </citation>
    <scope>NUCLEOTIDE SEQUENCE</scope>
    <source>
        <strain evidence="10">M5</strain>
    </source>
</reference>
<gene>
    <name evidence="10" type="ORF">DGAL_LOCUS5419</name>
</gene>
<feature type="domain" description="Cathepsin propeptide inhibitor" evidence="9">
    <location>
        <begin position="28"/>
        <end position="83"/>
    </location>
</feature>
<keyword evidence="2" id="KW-0645">Protease</keyword>
<dbReference type="Gene3D" id="3.90.70.10">
    <property type="entry name" value="Cysteine proteinases"/>
    <property type="match status" value="1"/>
</dbReference>
<evidence type="ECO:0000259" key="9">
    <source>
        <dbReference type="SMART" id="SM00848"/>
    </source>
</evidence>
<dbReference type="Pfam" id="PF08246">
    <property type="entry name" value="Inhibitor_I29"/>
    <property type="match status" value="1"/>
</dbReference>
<feature type="chain" id="PRO_5035272347" description="Peptidase C1A papain C-terminal domain-containing protein" evidence="7">
    <location>
        <begin position="18"/>
        <end position="341"/>
    </location>
</feature>
<keyword evidence="3" id="KW-0378">Hydrolase</keyword>
<proteinExistence type="inferred from homology"/>
<evidence type="ECO:0000256" key="5">
    <source>
        <dbReference type="ARBA" id="ARBA00023145"/>
    </source>
</evidence>
<evidence type="ECO:0000256" key="1">
    <source>
        <dbReference type="ARBA" id="ARBA00008455"/>
    </source>
</evidence>
<organism evidence="10 11">
    <name type="scientific">Daphnia galeata</name>
    <dbReference type="NCBI Taxonomy" id="27404"/>
    <lineage>
        <taxon>Eukaryota</taxon>
        <taxon>Metazoa</taxon>
        <taxon>Ecdysozoa</taxon>
        <taxon>Arthropoda</taxon>
        <taxon>Crustacea</taxon>
        <taxon>Branchiopoda</taxon>
        <taxon>Diplostraca</taxon>
        <taxon>Cladocera</taxon>
        <taxon>Anomopoda</taxon>
        <taxon>Daphniidae</taxon>
        <taxon>Daphnia</taxon>
    </lineage>
</organism>